<sequence length="275" mass="29594">MDEVEDDIAERISTLLKSNGSFDEWRDLIRARLEEQNALQSLTAVTTNVIRSHEHVTDHRISLLERTLTNVVAESDVPSMIETIIERALLEPTFVKNVQAAVREQLRALPDESETLKTSPMEAEPPPVDSKPPSAVEATQTVAASPEPIEGRFGQLLSTTHQEHHDLASVKPSRGPSLGEHPTAHGTKAPAAPKTFQDFYLMNLRLVFGDNVMGETDVDQDVHKAKRSRIGPDGSSSTSVPAGPVTDSDSSSDSDSSIDGTSSSSSSGSSSGDDD</sequence>
<gene>
    <name evidence="2" type="ORF">EGYM00392_LOCUS47087</name>
</gene>
<organism evidence="2">
    <name type="scientific">Eutreptiella gymnastica</name>
    <dbReference type="NCBI Taxonomy" id="73025"/>
    <lineage>
        <taxon>Eukaryota</taxon>
        <taxon>Discoba</taxon>
        <taxon>Euglenozoa</taxon>
        <taxon>Euglenida</taxon>
        <taxon>Spirocuta</taxon>
        <taxon>Euglenophyceae</taxon>
        <taxon>Eutreptiales</taxon>
        <taxon>Eutreptiaceae</taxon>
        <taxon>Eutreptiella</taxon>
    </lineage>
</organism>
<evidence type="ECO:0000313" key="2">
    <source>
        <dbReference type="EMBL" id="CAD9035933.1"/>
    </source>
</evidence>
<accession>A0A7S1J9I8</accession>
<feature type="region of interest" description="Disordered" evidence="1">
    <location>
        <begin position="161"/>
        <end position="191"/>
    </location>
</feature>
<feature type="compositionally biased region" description="Low complexity" evidence="1">
    <location>
        <begin position="247"/>
        <end position="275"/>
    </location>
</feature>
<dbReference type="AlphaFoldDB" id="A0A7S1J9I8"/>
<proteinExistence type="predicted"/>
<name>A0A7S1J9I8_9EUGL</name>
<feature type="region of interest" description="Disordered" evidence="1">
    <location>
        <begin position="223"/>
        <end position="275"/>
    </location>
</feature>
<evidence type="ECO:0000256" key="1">
    <source>
        <dbReference type="SAM" id="MobiDB-lite"/>
    </source>
</evidence>
<protein>
    <submittedName>
        <fullName evidence="2">Uncharacterized protein</fullName>
    </submittedName>
</protein>
<feature type="region of interest" description="Disordered" evidence="1">
    <location>
        <begin position="109"/>
        <end position="134"/>
    </location>
</feature>
<dbReference type="EMBL" id="HBGA01127345">
    <property type="protein sequence ID" value="CAD9035933.1"/>
    <property type="molecule type" value="Transcribed_RNA"/>
</dbReference>
<reference evidence="2" key="1">
    <citation type="submission" date="2021-01" db="EMBL/GenBank/DDBJ databases">
        <authorList>
            <person name="Corre E."/>
            <person name="Pelletier E."/>
            <person name="Niang G."/>
            <person name="Scheremetjew M."/>
            <person name="Finn R."/>
            <person name="Kale V."/>
            <person name="Holt S."/>
            <person name="Cochrane G."/>
            <person name="Meng A."/>
            <person name="Brown T."/>
            <person name="Cohen L."/>
        </authorList>
    </citation>
    <scope>NUCLEOTIDE SEQUENCE</scope>
    <source>
        <strain evidence="2">NIES-381</strain>
    </source>
</reference>